<dbReference type="AlphaFoldDB" id="A0A9K3NDX9"/>
<organism evidence="1 2">
    <name type="scientific">Helianthus annuus</name>
    <name type="common">Common sunflower</name>
    <dbReference type="NCBI Taxonomy" id="4232"/>
    <lineage>
        <taxon>Eukaryota</taxon>
        <taxon>Viridiplantae</taxon>
        <taxon>Streptophyta</taxon>
        <taxon>Embryophyta</taxon>
        <taxon>Tracheophyta</taxon>
        <taxon>Spermatophyta</taxon>
        <taxon>Magnoliopsida</taxon>
        <taxon>eudicotyledons</taxon>
        <taxon>Gunneridae</taxon>
        <taxon>Pentapetalae</taxon>
        <taxon>asterids</taxon>
        <taxon>campanulids</taxon>
        <taxon>Asterales</taxon>
        <taxon>Asteraceae</taxon>
        <taxon>Asteroideae</taxon>
        <taxon>Heliantheae alliance</taxon>
        <taxon>Heliantheae</taxon>
        <taxon>Helianthus</taxon>
    </lineage>
</organism>
<dbReference type="Proteomes" id="UP000215914">
    <property type="component" value="Unassembled WGS sequence"/>
</dbReference>
<evidence type="ECO:0000313" key="2">
    <source>
        <dbReference type="Proteomes" id="UP000215914"/>
    </source>
</evidence>
<gene>
    <name evidence="1" type="ORF">HanXRQr2_Chr08g0359231</name>
</gene>
<name>A0A9K3NDX9_HELAN</name>
<reference evidence="1" key="1">
    <citation type="journal article" date="2017" name="Nature">
        <title>The sunflower genome provides insights into oil metabolism, flowering and Asterid evolution.</title>
        <authorList>
            <person name="Badouin H."/>
            <person name="Gouzy J."/>
            <person name="Grassa C.J."/>
            <person name="Murat F."/>
            <person name="Staton S.E."/>
            <person name="Cottret L."/>
            <person name="Lelandais-Briere C."/>
            <person name="Owens G.L."/>
            <person name="Carrere S."/>
            <person name="Mayjonade B."/>
            <person name="Legrand L."/>
            <person name="Gill N."/>
            <person name="Kane N.C."/>
            <person name="Bowers J.E."/>
            <person name="Hubner S."/>
            <person name="Bellec A."/>
            <person name="Berard A."/>
            <person name="Berges H."/>
            <person name="Blanchet N."/>
            <person name="Boniface M.C."/>
            <person name="Brunel D."/>
            <person name="Catrice O."/>
            <person name="Chaidir N."/>
            <person name="Claudel C."/>
            <person name="Donnadieu C."/>
            <person name="Faraut T."/>
            <person name="Fievet G."/>
            <person name="Helmstetter N."/>
            <person name="King M."/>
            <person name="Knapp S.J."/>
            <person name="Lai Z."/>
            <person name="Le Paslier M.C."/>
            <person name="Lippi Y."/>
            <person name="Lorenzon L."/>
            <person name="Mandel J.R."/>
            <person name="Marage G."/>
            <person name="Marchand G."/>
            <person name="Marquand E."/>
            <person name="Bret-Mestries E."/>
            <person name="Morien E."/>
            <person name="Nambeesan S."/>
            <person name="Nguyen T."/>
            <person name="Pegot-Espagnet P."/>
            <person name="Pouilly N."/>
            <person name="Raftis F."/>
            <person name="Sallet E."/>
            <person name="Schiex T."/>
            <person name="Thomas J."/>
            <person name="Vandecasteele C."/>
            <person name="Vares D."/>
            <person name="Vear F."/>
            <person name="Vautrin S."/>
            <person name="Crespi M."/>
            <person name="Mangin B."/>
            <person name="Burke J.M."/>
            <person name="Salse J."/>
            <person name="Munos S."/>
            <person name="Vincourt P."/>
            <person name="Rieseberg L.H."/>
            <person name="Langlade N.B."/>
        </authorList>
    </citation>
    <scope>NUCLEOTIDE SEQUENCE</scope>
    <source>
        <tissue evidence="1">Leaves</tissue>
    </source>
</reference>
<reference evidence="1" key="2">
    <citation type="submission" date="2020-06" db="EMBL/GenBank/DDBJ databases">
        <title>Helianthus annuus Genome sequencing and assembly Release 2.</title>
        <authorList>
            <person name="Gouzy J."/>
            <person name="Langlade N."/>
            <person name="Munos S."/>
        </authorList>
    </citation>
    <scope>NUCLEOTIDE SEQUENCE</scope>
    <source>
        <tissue evidence="1">Leaves</tissue>
    </source>
</reference>
<protein>
    <submittedName>
        <fullName evidence="1">Uncharacterized protein</fullName>
    </submittedName>
</protein>
<proteinExistence type="predicted"/>
<sequence length="58" mass="6505">MCRPCVFFPVSLTVNTGHNVHRSITALGLVNLFAHRSYNVRRRLIDLGLLNLLTVDIG</sequence>
<evidence type="ECO:0000313" key="1">
    <source>
        <dbReference type="EMBL" id="KAF5797062.1"/>
    </source>
</evidence>
<dbReference type="EMBL" id="MNCJ02000323">
    <property type="protein sequence ID" value="KAF5797062.1"/>
    <property type="molecule type" value="Genomic_DNA"/>
</dbReference>
<dbReference type="Gramene" id="mRNA:HanXRQr2_Chr08g0359231">
    <property type="protein sequence ID" value="CDS:HanXRQr2_Chr08g0359231.1"/>
    <property type="gene ID" value="HanXRQr2_Chr08g0359231"/>
</dbReference>
<keyword evidence="2" id="KW-1185">Reference proteome</keyword>
<comment type="caution">
    <text evidence="1">The sequence shown here is derived from an EMBL/GenBank/DDBJ whole genome shotgun (WGS) entry which is preliminary data.</text>
</comment>
<accession>A0A9K3NDX9</accession>